<gene>
    <name evidence="1" type="ORF">UFOPK1826_01257</name>
</gene>
<reference evidence="1" key="1">
    <citation type="submission" date="2020-05" db="EMBL/GenBank/DDBJ databases">
        <authorList>
            <person name="Chiriac C."/>
            <person name="Salcher M."/>
            <person name="Ghai R."/>
            <person name="Kavagutti S V."/>
        </authorList>
    </citation>
    <scope>NUCLEOTIDE SEQUENCE</scope>
</reference>
<dbReference type="AlphaFoldDB" id="A0A6J6HBU7"/>
<sequence>MHPIEHLRYVARARGADPVSLVRETAAALGGLSHEPAGIVLAVRRIVQRHPTVGPLWWLCSHVLGANDPFDAIRRCEDELEADKTVKTLRDLVPQDAVVCVVGWPTATLHALAARGDLKIFIVESNGDGDAAVDRLQRIDVDVTLVQHENLSQVISQCDVVIIEALATGASEVLCSGGSHAVAALAYCEQKPVWLVTSCGTRLPEPLWVGMLTDVRAEFETPVDVVPVSLVTQVISPKGVSQDVTTPFIAECPPTTELLRRSAM</sequence>
<accession>A0A6J6HBU7</accession>
<proteinExistence type="predicted"/>
<dbReference type="InterPro" id="IPR037171">
    <property type="entry name" value="NagB/RpiA_transferase-like"/>
</dbReference>
<evidence type="ECO:0000313" key="1">
    <source>
        <dbReference type="EMBL" id="CAB4610907.1"/>
    </source>
</evidence>
<dbReference type="SUPFAM" id="SSF100950">
    <property type="entry name" value="NagB/RpiA/CoA transferase-like"/>
    <property type="match status" value="1"/>
</dbReference>
<dbReference type="InterPro" id="IPR042529">
    <property type="entry name" value="IF_2B-like_C"/>
</dbReference>
<organism evidence="1">
    <name type="scientific">freshwater metagenome</name>
    <dbReference type="NCBI Taxonomy" id="449393"/>
    <lineage>
        <taxon>unclassified sequences</taxon>
        <taxon>metagenomes</taxon>
        <taxon>ecological metagenomes</taxon>
    </lineage>
</organism>
<dbReference type="Gene3D" id="3.40.50.10470">
    <property type="entry name" value="Translation initiation factor eif-2b, domain 2"/>
    <property type="match status" value="1"/>
</dbReference>
<dbReference type="EMBL" id="CAEZUN010000183">
    <property type="protein sequence ID" value="CAB4610907.1"/>
    <property type="molecule type" value="Genomic_DNA"/>
</dbReference>
<protein>
    <submittedName>
        <fullName evidence="1">Unannotated protein</fullName>
    </submittedName>
</protein>
<name>A0A6J6HBU7_9ZZZZ</name>